<proteinExistence type="predicted"/>
<evidence type="ECO:0000313" key="2">
    <source>
        <dbReference type="Proteomes" id="UP000320582"/>
    </source>
</evidence>
<organism evidence="1 2">
    <name type="scientific">Roseinatronobacter monicus</name>
    <dbReference type="NCBI Taxonomy" id="393481"/>
    <lineage>
        <taxon>Bacteria</taxon>
        <taxon>Pseudomonadati</taxon>
        <taxon>Pseudomonadota</taxon>
        <taxon>Alphaproteobacteria</taxon>
        <taxon>Rhodobacterales</taxon>
        <taxon>Paracoccaceae</taxon>
        <taxon>Roseinatronobacter</taxon>
    </lineage>
</organism>
<dbReference type="Proteomes" id="UP000320582">
    <property type="component" value="Unassembled WGS sequence"/>
</dbReference>
<accession>A0A543K9C0</accession>
<keyword evidence="2" id="KW-1185">Reference proteome</keyword>
<dbReference type="EMBL" id="VFPT01000001">
    <property type="protein sequence ID" value="TQM91667.1"/>
    <property type="molecule type" value="Genomic_DNA"/>
</dbReference>
<dbReference type="AlphaFoldDB" id="A0A543K9C0"/>
<evidence type="ECO:0000313" key="1">
    <source>
        <dbReference type="EMBL" id="TQM91667.1"/>
    </source>
</evidence>
<protein>
    <submittedName>
        <fullName evidence="1">Uncharacterized protein</fullName>
    </submittedName>
</protein>
<reference evidence="1 2" key="1">
    <citation type="submission" date="2019-06" db="EMBL/GenBank/DDBJ databases">
        <title>Genomic Encyclopedia of Archaeal and Bacterial Type Strains, Phase II (KMG-II): from individual species to whole genera.</title>
        <authorList>
            <person name="Goeker M."/>
        </authorList>
    </citation>
    <scope>NUCLEOTIDE SEQUENCE [LARGE SCALE GENOMIC DNA]</scope>
    <source>
        <strain evidence="1 2">DSM 18423</strain>
    </source>
</reference>
<comment type="caution">
    <text evidence="1">The sequence shown here is derived from an EMBL/GenBank/DDBJ whole genome shotgun (WGS) entry which is preliminary data.</text>
</comment>
<gene>
    <name evidence="1" type="ORF">BD293_0242</name>
</gene>
<name>A0A543K9C0_9RHOB</name>
<sequence length="144" mass="16242">MQQSPLNALESPQAVPAPLERELVLLRVLMRKCRAKARVEVFETCALLLHAPKEGAQDYADALLRVLVSGLPTGPVIHAITAQERSFDEKWLLALFAAIQRKDQSSVAFLLRTRLPLHMRRPVGWLATELLNRMDSVPDKFHQV</sequence>